<evidence type="ECO:0000256" key="4">
    <source>
        <dbReference type="ARBA" id="ARBA00022475"/>
    </source>
</evidence>
<feature type="transmembrane region" description="Helical" evidence="14">
    <location>
        <begin position="252"/>
        <end position="273"/>
    </location>
</feature>
<evidence type="ECO:0000256" key="3">
    <source>
        <dbReference type="ARBA" id="ARBA00022448"/>
    </source>
</evidence>
<keyword evidence="7 14" id="KW-0812">Transmembrane</keyword>
<dbReference type="InterPro" id="IPR051562">
    <property type="entry name" value="Ascorbate-PTS_EIIC"/>
</dbReference>
<evidence type="ECO:0000256" key="12">
    <source>
        <dbReference type="ARBA" id="ARBA00039702"/>
    </source>
</evidence>
<feature type="transmembrane region" description="Helical" evidence="14">
    <location>
        <begin position="91"/>
        <end position="112"/>
    </location>
</feature>
<reference evidence="15 16" key="1">
    <citation type="submission" date="2024-09" db="EMBL/GenBank/DDBJ databases">
        <title>Paenibacillus zeirhizospherea sp. nov., isolated from surface of the maize (Zea mays) roots in a horticulture field, Hungary.</title>
        <authorList>
            <person name="Marton D."/>
            <person name="Farkas M."/>
            <person name="Bedics A."/>
            <person name="Toth E."/>
            <person name="Tancsics A."/>
            <person name="Boka K."/>
            <person name="Marati G."/>
            <person name="Kriszt B."/>
            <person name="Cserhati M."/>
        </authorList>
    </citation>
    <scope>NUCLEOTIDE SEQUENCE [LARGE SCALE GENOMIC DNA]</scope>
    <source>
        <strain evidence="15 16">JCM 18446</strain>
    </source>
</reference>
<evidence type="ECO:0000256" key="9">
    <source>
        <dbReference type="ARBA" id="ARBA00023136"/>
    </source>
</evidence>
<dbReference type="InterPro" id="IPR004703">
    <property type="entry name" value="PTS_sugar-sp_permease"/>
</dbReference>
<dbReference type="NCBIfam" id="NF009553">
    <property type="entry name" value="PRK12997.1-5"/>
    <property type="match status" value="1"/>
</dbReference>
<feature type="transmembrane region" description="Helical" evidence="14">
    <location>
        <begin position="118"/>
        <end position="139"/>
    </location>
</feature>
<gene>
    <name evidence="15" type="ORF">ACE5LO_13295</name>
</gene>
<comment type="subcellular location">
    <subcellularLocation>
        <location evidence="1">Cell membrane</location>
        <topology evidence="1">Multi-pass membrane protein</topology>
    </subcellularLocation>
</comment>
<feature type="transmembrane region" description="Helical" evidence="14">
    <location>
        <begin position="405"/>
        <end position="421"/>
    </location>
</feature>
<evidence type="ECO:0000256" key="14">
    <source>
        <dbReference type="SAM" id="Phobius"/>
    </source>
</evidence>
<comment type="similarity">
    <text evidence="11">Belongs to the UlaA family.</text>
</comment>
<dbReference type="Proteomes" id="UP001580430">
    <property type="component" value="Unassembled WGS sequence"/>
</dbReference>
<feature type="transmembrane region" description="Helical" evidence="14">
    <location>
        <begin position="220"/>
        <end position="240"/>
    </location>
</feature>
<keyword evidence="3" id="KW-0813">Transport</keyword>
<evidence type="ECO:0000256" key="10">
    <source>
        <dbReference type="ARBA" id="ARBA00037387"/>
    </source>
</evidence>
<evidence type="ECO:0000256" key="2">
    <source>
        <dbReference type="ARBA" id="ARBA00011738"/>
    </source>
</evidence>
<feature type="transmembrane region" description="Helical" evidence="14">
    <location>
        <begin position="42"/>
        <end position="63"/>
    </location>
</feature>
<evidence type="ECO:0000256" key="11">
    <source>
        <dbReference type="ARBA" id="ARBA00038218"/>
    </source>
</evidence>
<feature type="transmembrane region" description="Helical" evidence="14">
    <location>
        <begin position="370"/>
        <end position="393"/>
    </location>
</feature>
<protein>
    <recommendedName>
        <fullName evidence="12">Ascorbate-specific PTS system EIIC component</fullName>
    </recommendedName>
    <alternativeName>
        <fullName evidence="13">Ascorbate-specific permease IIC component UlaA</fullName>
    </alternativeName>
</protein>
<keyword evidence="5" id="KW-0762">Sugar transport</keyword>
<evidence type="ECO:0000256" key="13">
    <source>
        <dbReference type="ARBA" id="ARBA00042859"/>
    </source>
</evidence>
<evidence type="ECO:0000256" key="7">
    <source>
        <dbReference type="ARBA" id="ARBA00022692"/>
    </source>
</evidence>
<accession>A0ABV5C4W3</accession>
<keyword evidence="9 14" id="KW-0472">Membrane</keyword>
<keyword evidence="6" id="KW-0598">Phosphotransferase system</keyword>
<keyword evidence="4" id="KW-1003">Cell membrane</keyword>
<evidence type="ECO:0000313" key="15">
    <source>
        <dbReference type="EMBL" id="MFB5761367.1"/>
    </source>
</evidence>
<dbReference type="RefSeq" id="WP_375520507.1">
    <property type="nucleotide sequence ID" value="NZ_JBHIRY010000011.1"/>
</dbReference>
<dbReference type="PANTHER" id="PTHR33843:SF4">
    <property type="entry name" value="ASCORBATE-SPECIFIC PTS SYSTEM EIIC COMPONENT"/>
    <property type="match status" value="1"/>
</dbReference>
<evidence type="ECO:0000256" key="8">
    <source>
        <dbReference type="ARBA" id="ARBA00022989"/>
    </source>
</evidence>
<evidence type="ECO:0000256" key="6">
    <source>
        <dbReference type="ARBA" id="ARBA00022683"/>
    </source>
</evidence>
<proteinExistence type="inferred from homology"/>
<name>A0ABV5C4W3_9BACL</name>
<dbReference type="NCBIfam" id="NF006922">
    <property type="entry name" value="PRK09410.1-5"/>
    <property type="match status" value="1"/>
</dbReference>
<dbReference type="NCBIfam" id="NF006920">
    <property type="entry name" value="PRK09410.1-2"/>
    <property type="match status" value="1"/>
</dbReference>
<keyword evidence="16" id="KW-1185">Reference proteome</keyword>
<evidence type="ECO:0000313" key="16">
    <source>
        <dbReference type="Proteomes" id="UP001580430"/>
    </source>
</evidence>
<feature type="transmembrane region" description="Helical" evidence="14">
    <location>
        <begin position="340"/>
        <end position="358"/>
    </location>
</feature>
<evidence type="ECO:0000256" key="5">
    <source>
        <dbReference type="ARBA" id="ARBA00022597"/>
    </source>
</evidence>
<dbReference type="EMBL" id="JBHIRY010000011">
    <property type="protein sequence ID" value="MFB5761367.1"/>
    <property type="molecule type" value="Genomic_DNA"/>
</dbReference>
<comment type="function">
    <text evidence="10">The phosphoenolpyruvate-dependent sugar phosphotransferase system (sugar PTS), a major carbohydrate active transport system, catalyzes the phosphorylation of incoming sugar substrates concomitantly with their translocation across the cell membrane. The enzyme II UlaABC PTS system is involved in ascorbate transport.</text>
</comment>
<feature type="transmembrane region" description="Helical" evidence="14">
    <location>
        <begin position="314"/>
        <end position="334"/>
    </location>
</feature>
<organism evidence="15 16">
    <name type="scientific">Paenibacillus medicaginis</name>
    <dbReference type="NCBI Taxonomy" id="1470560"/>
    <lineage>
        <taxon>Bacteria</taxon>
        <taxon>Bacillati</taxon>
        <taxon>Bacillota</taxon>
        <taxon>Bacilli</taxon>
        <taxon>Bacillales</taxon>
        <taxon>Paenibacillaceae</taxon>
        <taxon>Paenibacillus</taxon>
    </lineage>
</organism>
<dbReference type="PANTHER" id="PTHR33843">
    <property type="entry name" value="ASCORBATE-SPECIFIC PTS SYSTEM EIIC COMPONENT"/>
    <property type="match status" value="1"/>
</dbReference>
<comment type="caution">
    <text evidence="15">The sequence shown here is derived from an EMBL/GenBank/DDBJ whole genome shotgun (WGS) entry which is preliminary data.</text>
</comment>
<dbReference type="Pfam" id="PF03611">
    <property type="entry name" value="EIIC-GAT"/>
    <property type="match status" value="1"/>
</dbReference>
<feature type="transmembrane region" description="Helical" evidence="14">
    <location>
        <begin position="146"/>
        <end position="166"/>
    </location>
</feature>
<keyword evidence="8 14" id="KW-1133">Transmembrane helix</keyword>
<comment type="subunit">
    <text evidence="2">Homodimer.</text>
</comment>
<sequence>MMNLIMNDILGTPAILVGLFALAGLLLQRKPAATVVSGTLKTIMGFVIISAGATVLTGSLDIFSQMFNHAFQVEGIVPTNEAIVAAAQSDFGAMTALIMVFGMIVNIILARFTPLKYIFLTGHHTLFMACLIAVALTIGGMNGFPLVVVGSIILGLCMVLFPALLQPYVRQITGSDDFAVGHFGSVGYFTAATIGKWLGNKEKTTEQIKVPQQLGFLRDTSVAVSLTMTLFFVVVALFAGREYIESELSGGSNFIVFSLMQAITFAAGVYIILAGVRMLIAEIVPAFKGIAEKLAPNTKPALDCPTVFPFAPNAVIIGFIFSFLAGLLSMFILPLVGLKVIIPGLVPHFFTGATAGVFGNATGGRRGAMLGAFANGLLISFLPAIMLVFMSSVGFSGTTFGDTDFGVVGIIIMGFMKLFGAA</sequence>
<evidence type="ECO:0000256" key="1">
    <source>
        <dbReference type="ARBA" id="ARBA00004651"/>
    </source>
</evidence>